<gene>
    <name evidence="3" type="ORF">ACFQE0_08360</name>
    <name evidence="4" type="ORF">ACFQE0_23285</name>
</gene>
<comment type="caution">
    <text evidence="3">The sequence shown here is derived from an EMBL/GenBank/DDBJ whole genome shotgun (WGS) entry which is preliminary data.</text>
</comment>
<dbReference type="Proteomes" id="UP001596292">
    <property type="component" value="Unassembled WGS sequence"/>
</dbReference>
<organism evidence="3 5">
    <name type="scientific">Methylobacterium komagatae</name>
    <dbReference type="NCBI Taxonomy" id="374425"/>
    <lineage>
        <taxon>Bacteria</taxon>
        <taxon>Pseudomonadati</taxon>
        <taxon>Pseudomonadota</taxon>
        <taxon>Alphaproteobacteria</taxon>
        <taxon>Hyphomicrobiales</taxon>
        <taxon>Methylobacteriaceae</taxon>
        <taxon>Methylobacterium</taxon>
    </lineage>
</organism>
<reference evidence="3" key="1">
    <citation type="journal article" date="2014" name="Int. J. Syst. Evol. Microbiol.">
        <title>Complete genome of a new Firmicutes species belonging to the dominant human colonic microbiota ('Ruminococcus bicirculans') reveals two chromosomes and a selective capacity to utilize plant glucans.</title>
        <authorList>
            <consortium name="NISC Comparative Sequencing Program"/>
            <person name="Wegmann U."/>
            <person name="Louis P."/>
            <person name="Goesmann A."/>
            <person name="Henrissat B."/>
            <person name="Duncan S.H."/>
            <person name="Flint H.J."/>
        </authorList>
    </citation>
    <scope>NUCLEOTIDE SEQUENCE</scope>
    <source>
        <strain evidence="3">NBRC 103627</strain>
    </source>
</reference>
<feature type="region of interest" description="Disordered" evidence="1">
    <location>
        <begin position="300"/>
        <end position="457"/>
    </location>
</feature>
<dbReference type="Pfam" id="PF13546">
    <property type="entry name" value="DDE_5"/>
    <property type="match status" value="1"/>
</dbReference>
<dbReference type="RefSeq" id="WP_378968762.1">
    <property type="nucleotide sequence ID" value="NZ_JBHSWN010000001.1"/>
</dbReference>
<protein>
    <submittedName>
        <fullName evidence="3">Transposase</fullName>
    </submittedName>
</protein>
<evidence type="ECO:0000313" key="4">
    <source>
        <dbReference type="EMBL" id="MFC6792234.1"/>
    </source>
</evidence>
<dbReference type="EMBL" id="JBHSWN010000001">
    <property type="protein sequence ID" value="MFC6792234.1"/>
    <property type="molecule type" value="Genomic_DNA"/>
</dbReference>
<feature type="domain" description="Transposase IS701-like DDE" evidence="2">
    <location>
        <begin position="16"/>
        <end position="266"/>
    </location>
</feature>
<evidence type="ECO:0000313" key="5">
    <source>
        <dbReference type="Proteomes" id="UP001596292"/>
    </source>
</evidence>
<reference evidence="5" key="2">
    <citation type="journal article" date="2019" name="Int. J. Syst. Evol. Microbiol.">
        <title>The Global Catalogue of Microorganisms (GCM) 10K type strain sequencing project: providing services to taxonomists for standard genome sequencing and annotation.</title>
        <authorList>
            <consortium name="The Broad Institute Genomics Platform"/>
            <consortium name="The Broad Institute Genome Sequencing Center for Infectious Disease"/>
            <person name="Wu L."/>
            <person name="Ma J."/>
        </authorList>
    </citation>
    <scope>NUCLEOTIDE SEQUENCE [LARGE SCALE GENOMIC DNA]</scope>
    <source>
        <strain evidence="5">CCUG 48316</strain>
    </source>
</reference>
<name>A0ABW2BJQ7_9HYPH</name>
<feature type="compositionally biased region" description="Basic and acidic residues" evidence="1">
    <location>
        <begin position="322"/>
        <end position="338"/>
    </location>
</feature>
<evidence type="ECO:0000259" key="2">
    <source>
        <dbReference type="Pfam" id="PF13546"/>
    </source>
</evidence>
<sequence>MPDLPARFAELILAFAPLFVHRSWRHAQVLLIGAILTLGRRTVTSVLRIMGRAQERRFVNVHRVLDRAAWCPRTGSRILLGLLVNAFAQRGPVVLGLDDTSERRRGKRITAKGLYRDPVRSSNSHFVKASGLRWMSLMLLAPLPWAGRVWALPFLTALVPSERACRERGRRHKPLLDVGRQLALQARRWLPGRDLVLVGDGGFSALLFLDAMRRARITAITRLRLDAALYDPAPPRLRGTIGRPRTKGARLPTPAATLASKDTRWHAVVVPGRYGAGERTIEIAPDTAVWRHGGLPVVPIRSRTHPRSRGALPAPGPALHLSDARARADRRMVRAARERRGHVPGSARPPRRRDESGSGPTRRLPAPRPAYSPCSRSSHCWLHGSRPANGDASQPPRGTQNRARLLPMRSPPCAVRSGARGLWQHHRADALEQNTPSDCLHPGSMRSATPHEWPKSS</sequence>
<proteinExistence type="predicted"/>
<dbReference type="InterPro" id="IPR038721">
    <property type="entry name" value="IS701-like_DDE_dom"/>
</dbReference>
<dbReference type="EMBL" id="JBHSWN010000001">
    <property type="protein sequence ID" value="MFC6789626.1"/>
    <property type="molecule type" value="Genomic_DNA"/>
</dbReference>
<keyword evidence="5" id="KW-1185">Reference proteome</keyword>
<accession>A0ABW2BJQ7</accession>
<reference evidence="3" key="3">
    <citation type="submission" date="2024-09" db="EMBL/GenBank/DDBJ databases">
        <authorList>
            <person name="Sun Q."/>
            <person name="Mori K."/>
        </authorList>
    </citation>
    <scope>NUCLEOTIDE SEQUENCE</scope>
    <source>
        <strain evidence="3">NBRC 103627</strain>
    </source>
</reference>
<evidence type="ECO:0000313" key="3">
    <source>
        <dbReference type="EMBL" id="MFC6789626.1"/>
    </source>
</evidence>
<evidence type="ECO:0000256" key="1">
    <source>
        <dbReference type="SAM" id="MobiDB-lite"/>
    </source>
</evidence>